<dbReference type="Gene3D" id="1.25.40.1040">
    <property type="match status" value="1"/>
</dbReference>
<dbReference type="AlphaFoldDB" id="A0A059DA04"/>
<dbReference type="SUPFAM" id="SSF48452">
    <property type="entry name" value="TPR-like"/>
    <property type="match status" value="1"/>
</dbReference>
<dbReference type="GO" id="GO:0031416">
    <property type="term" value="C:NatB complex"/>
    <property type="evidence" value="ECO:0000318"/>
    <property type="project" value="GO_Central"/>
</dbReference>
<dbReference type="InParanoid" id="A0A059DA04"/>
<proteinExistence type="inferred from homology"/>
<dbReference type="InterPro" id="IPR011990">
    <property type="entry name" value="TPR-like_helical_dom_sf"/>
</dbReference>
<dbReference type="EMBL" id="KK198754">
    <property type="protein sequence ID" value="KCW87558.1"/>
    <property type="molecule type" value="Genomic_DNA"/>
</dbReference>
<comment type="similarity">
    <text evidence="1">Belongs to the MDM20/NAA25 family.</text>
</comment>
<dbReference type="InterPro" id="IPR019183">
    <property type="entry name" value="NAA25_NatB_aux_su"/>
</dbReference>
<dbReference type="GO" id="GO:0010698">
    <property type="term" value="F:acetyltransferase activator activity"/>
    <property type="evidence" value="ECO:0000318"/>
    <property type="project" value="GO_Central"/>
</dbReference>
<gene>
    <name evidence="3" type="ORF">EUGRSUZ_B04004</name>
</gene>
<dbReference type="PROSITE" id="PS50005">
    <property type="entry name" value="TPR"/>
    <property type="match status" value="1"/>
</dbReference>
<dbReference type="Gramene" id="KCW87558">
    <property type="protein sequence ID" value="KCW87558"/>
    <property type="gene ID" value="EUGRSUZ_B04004"/>
</dbReference>
<name>A0A059DA04_EUCGR</name>
<dbReference type="Pfam" id="PF09797">
    <property type="entry name" value="NatB_MDM20"/>
    <property type="match status" value="1"/>
</dbReference>
<accession>A0A059DA04</accession>
<dbReference type="FunCoup" id="A0A059DA04">
    <property type="interactions" value="3827"/>
</dbReference>
<evidence type="ECO:0000313" key="3">
    <source>
        <dbReference type="EMBL" id="KCW87558.1"/>
    </source>
</evidence>
<protein>
    <submittedName>
        <fullName evidence="3">Uncharacterized protein</fullName>
    </submittedName>
</protein>
<evidence type="ECO:0000256" key="2">
    <source>
        <dbReference type="PROSITE-ProRule" id="PRU00339"/>
    </source>
</evidence>
<organism evidence="3">
    <name type="scientific">Eucalyptus grandis</name>
    <name type="common">Flooded gum</name>
    <dbReference type="NCBI Taxonomy" id="71139"/>
    <lineage>
        <taxon>Eukaryota</taxon>
        <taxon>Viridiplantae</taxon>
        <taxon>Streptophyta</taxon>
        <taxon>Embryophyta</taxon>
        <taxon>Tracheophyta</taxon>
        <taxon>Spermatophyta</taxon>
        <taxon>Magnoliopsida</taxon>
        <taxon>eudicotyledons</taxon>
        <taxon>Gunneridae</taxon>
        <taxon>Pentapetalae</taxon>
        <taxon>rosids</taxon>
        <taxon>malvids</taxon>
        <taxon>Myrtales</taxon>
        <taxon>Myrtaceae</taxon>
        <taxon>Myrtoideae</taxon>
        <taxon>Eucalypteae</taxon>
        <taxon>Eucalyptus</taxon>
    </lineage>
</organism>
<dbReference type="eggNOG" id="KOG2053">
    <property type="taxonomic scope" value="Eukaryota"/>
</dbReference>
<dbReference type="GO" id="GO:0005737">
    <property type="term" value="C:cytoplasm"/>
    <property type="evidence" value="ECO:0000318"/>
    <property type="project" value="GO_Central"/>
</dbReference>
<dbReference type="InterPro" id="IPR019734">
    <property type="entry name" value="TPR_rpt"/>
</dbReference>
<sequence>MASKFGLAGGIPERRVRPIWDAIDSRQFKTALKLVSSLLGKFPNSPYVLSLKALVLERMGKPEEALSVCLSAKELLHSNDSALMDDLTLSTLQIVFQRLGHSELATSCYEHAAAKFPTNLDLMMGLFNCYVRESSFVKQQQTAIKMYKIASEERFLLWAVCSVQLQVLCGNGGEKLLLLAEGLLKKHVATHSLHEPEALMVYISLLEQQDKYSHALEILSGNLGSLLMVEVDKLRIQGRLLARTGDYKAAADVYEKILESCPDDWECLQHYLDCLLEDDPTQGNEPIENRIDAIKFADCRSIPLTDEVFDSRITRASTFVHKLQENLGNDIVRCPYLGNLEIERRKHLYGKGDEQKLMEDLMQYFFRFGHLACFTSDVEVFVQVLSSDRKMELFKKLIESSSTISQVPAKALGLSITVFKFQQLVGNIYGLTVGGLEDLAVKMVEMFCKNLPLSKDLDPQESMHGEELLSMACNVLIQLFWRTQYFGFILEAIMVLEFGLTIRRHVSQYKILLVHLYSHLGAISLAYDWYKSLEVKNILLETVSHNILPQMLGSLLWMDLNTLLRDYLKFMDDHFKESADLTFLAYRHRNYSKAIEFVQFKERLQNSNQYLLARIESAILELKQNAGNIDEEECILENLKYGVHFVELSNEIGLKSLTFNEDLESRPWWTPTPEENYLLGPVEEISHFPKDNLRKKREANTRTLIEKKALLPRMIHLSIQSASVSFKDGVEVNGSGSNPNVSSEMKLLLEHYAKILGYHLSDALGVLGEVCRGLKSTEVFGVDMIDWVNFAVFSNAWKLNSNEFDSQEKEAHKFGSWHGVDTLLKKCILERLKFLSTPISLHITDFQMLVRLITEPLSWHVLLIQSCVRTSVPSGKKKKKSGSVDLSVLTLSSAVQDSIQSLCGTFEEVMKWLRNQIRRLEYKEENLEGILLSMGNEVQKGRPGGVFQILETMCSSGSKELGDRISGALKSWDSNHLVRKIVSGQHAVLSETLSVCESKCRTLKALKQQILQI</sequence>
<dbReference type="STRING" id="71139.A0A059DA04"/>
<dbReference type="FunFam" id="1.25.40.1040:FF:000007">
    <property type="entry name" value="N-alpha-acetyltransferase 25, NatB auxiliary subunit"/>
    <property type="match status" value="1"/>
</dbReference>
<dbReference type="PANTHER" id="PTHR22767:SF3">
    <property type="entry name" value="N-ALPHA-ACETYLTRANSFERASE 25, NATB AUXILIARY SUBUNIT"/>
    <property type="match status" value="1"/>
</dbReference>
<dbReference type="SMART" id="SM00028">
    <property type="entry name" value="TPR"/>
    <property type="match status" value="2"/>
</dbReference>
<reference evidence="3" key="1">
    <citation type="submission" date="2013-07" db="EMBL/GenBank/DDBJ databases">
        <title>The genome of Eucalyptus grandis.</title>
        <authorList>
            <person name="Schmutz J."/>
            <person name="Hayes R."/>
            <person name="Myburg A."/>
            <person name="Tuskan G."/>
            <person name="Grattapaglia D."/>
            <person name="Rokhsar D.S."/>
        </authorList>
    </citation>
    <scope>NUCLEOTIDE SEQUENCE</scope>
    <source>
        <tissue evidence="3">Leaf extractions</tissue>
    </source>
</reference>
<dbReference type="PANTHER" id="PTHR22767">
    <property type="entry name" value="N-TERMINAL ACETYLTRANSFERASE-RELATED"/>
    <property type="match status" value="1"/>
</dbReference>
<keyword evidence="2" id="KW-0802">TPR repeat</keyword>
<evidence type="ECO:0000256" key="1">
    <source>
        <dbReference type="ARBA" id="ARBA00006298"/>
    </source>
</evidence>
<dbReference type="GO" id="GO:0007010">
    <property type="term" value="P:cytoskeleton organization"/>
    <property type="evidence" value="ECO:0000318"/>
    <property type="project" value="GO_Central"/>
</dbReference>
<dbReference type="OMA" id="IHYTELA"/>
<feature type="repeat" description="TPR" evidence="2">
    <location>
        <begin position="231"/>
        <end position="264"/>
    </location>
</feature>